<gene>
    <name evidence="2" type="ORF">KP005_05385</name>
</gene>
<dbReference type="PANTHER" id="PTHR23244">
    <property type="entry name" value="KELCH REPEAT DOMAIN"/>
    <property type="match status" value="1"/>
</dbReference>
<name>A0ABX8JK05_9BACT</name>
<dbReference type="Pfam" id="PF13620">
    <property type="entry name" value="CarboxypepD_reg"/>
    <property type="match status" value="1"/>
</dbReference>
<dbReference type="Proteomes" id="UP000683493">
    <property type="component" value="Chromosome"/>
</dbReference>
<evidence type="ECO:0000256" key="1">
    <source>
        <dbReference type="SAM" id="MobiDB-lite"/>
    </source>
</evidence>
<feature type="region of interest" description="Disordered" evidence="1">
    <location>
        <begin position="18"/>
        <end position="39"/>
    </location>
</feature>
<reference evidence="2 3" key="1">
    <citation type="submission" date="2021-06" db="EMBL/GenBank/DDBJ databases">
        <title>Gemonas diversity in paddy soil.</title>
        <authorList>
            <person name="Liu G."/>
        </authorList>
    </citation>
    <scope>NUCLEOTIDE SEQUENCE [LARGE SCALE GENOMIC DNA]</scope>
    <source>
        <strain evidence="2 3">RG29</strain>
    </source>
</reference>
<keyword evidence="3" id="KW-1185">Reference proteome</keyword>
<dbReference type="PANTHER" id="PTHR23244:SF437">
    <property type="match status" value="1"/>
</dbReference>
<evidence type="ECO:0000313" key="2">
    <source>
        <dbReference type="EMBL" id="QWV98719.1"/>
    </source>
</evidence>
<dbReference type="EMBL" id="CP076724">
    <property type="protein sequence ID" value="QWV98719.1"/>
    <property type="molecule type" value="Genomic_DNA"/>
</dbReference>
<protein>
    <submittedName>
        <fullName evidence="2">Carboxypeptidase regulatory-like domain-containing protein</fullName>
    </submittedName>
</protein>
<sequence>MKFLVYLLCFLCLSGCGGSTSSKSVENSSPSVSGKVSTSGGTAVAGAVVMLTGSSSSTTTTDSNGIYRFTAVNNGTYQVTAAKTGYFFTPSVHSVTVGTADVIERNFTAADSNTGPATLGSWTWVSGDSTVNRVGTYGAKGVASPLNCPGARGGAMSWSDKSGNLWLFGGYGIDSTGTTGHLNDLWKFDGANWTWVAGGNLSNRSGAYGTKGVPAGSNEPGARDCGSTWTDAGGNLWLFGGIGKDANGVQGYLGDLWKFDGTAWTWVSGDTTADGGAVYGLKGFPSATNKPGAREAAVAWVDRLGRLWLFGGSGKDAAGVLGHLNELWCFDGAAWTWVSGTTIANDLSDYGTLGLASPSNAPWGRDITKTWVDPQGDAWFFGGCTNHGLLSDLWKFDGGNWTWVSGSNVFNSVGIYGNAATARPGARSGSIFWMDSNGCLWLYGGFGVDGGYNGEMNDLWKFDGVGWKLIAGNGTSNQSPVYGTKGSPSAANTPARIFGSASWVVNGTVWAFGGYVPGGMTNVLWKYAP</sequence>
<evidence type="ECO:0000313" key="3">
    <source>
        <dbReference type="Proteomes" id="UP000683493"/>
    </source>
</evidence>
<proteinExistence type="predicted"/>
<organism evidence="2 3">
    <name type="scientific">Geomonas diazotrophica</name>
    <dbReference type="NCBI Taxonomy" id="2843197"/>
    <lineage>
        <taxon>Bacteria</taxon>
        <taxon>Pseudomonadati</taxon>
        <taxon>Thermodesulfobacteriota</taxon>
        <taxon>Desulfuromonadia</taxon>
        <taxon>Geobacterales</taxon>
        <taxon>Geobacteraceae</taxon>
        <taxon>Geomonas</taxon>
    </lineage>
</organism>
<accession>A0ABX8JK05</accession>